<dbReference type="EMBL" id="JBHSAP010000001">
    <property type="protein sequence ID" value="MFC4075217.1"/>
    <property type="molecule type" value="Genomic_DNA"/>
</dbReference>
<dbReference type="NCBIfam" id="TIGR01633">
    <property type="entry name" value="phi3626_gp14_N"/>
    <property type="match status" value="1"/>
</dbReference>
<reference evidence="4" key="1">
    <citation type="journal article" date="2019" name="Int. J. Syst. Evol. Microbiol.">
        <title>The Global Catalogue of Microorganisms (GCM) 10K type strain sequencing project: providing services to taxonomists for standard genome sequencing and annotation.</title>
        <authorList>
            <consortium name="The Broad Institute Genomics Platform"/>
            <consortium name="The Broad Institute Genome Sequencing Center for Infectious Disease"/>
            <person name="Wu L."/>
            <person name="Ma J."/>
        </authorList>
    </citation>
    <scope>NUCLEOTIDE SEQUENCE [LARGE SCALE GENOMIC DNA]</scope>
    <source>
        <strain evidence="4">IBRC-M 10813</strain>
    </source>
</reference>
<dbReference type="Gene3D" id="2.40.30.200">
    <property type="match status" value="1"/>
</dbReference>
<dbReference type="RefSeq" id="WP_380700924.1">
    <property type="nucleotide sequence ID" value="NZ_JBHSAP010000001.1"/>
</dbReference>
<evidence type="ECO:0000313" key="4">
    <source>
        <dbReference type="Proteomes" id="UP001595843"/>
    </source>
</evidence>
<sequence>MAFTFKGEHSSNYFKVEQSYTRSITAPIDIETIDLPSVPGGLMMGQNMGMLTFTIPVLIAADSKGALRAKVRDISKWLRSDKPEPLVFDDEDQLTYQAVFYDKSDIEELATYGKATITFLAPDPRAAGASHTQQIAGLSMGSTDTDKNDFETGMLVDVNAGEVEDGNGYLELEQSGTDYNGVISTSWDVGTLTDVERVGDTLQLAKSGQDVQNKVTTTAEWNNAVDISNTKGLKNNLVLSNLPKYTFRDGMDSYTTTGWLVAGPSFSGNPVTQFSGYTRLRSEVGTDHTDSLRRQTSVTWPLTMDFLARTDNSGVRVYCSNGINRYDIFLPNTNDKWKWFRVVFGTSQANLYEFGNTTPIASDDPDPTSLSERYGWYFGDSQSGEIEFDAIYVANNNDMGAPSETLWTGYCIHQIDLSALGTLRDSVITFDFEKRTATLDPMNNTVIVETRVSTDSGGTWSAWEERQSGDTANSALTSGSTWGASSLLEHRVTLESLDPGFGAEVDFVDVQITSAYVSSGNRVSPNITSVQQVGTAAEAVFSWEDETPEGTSVRAFTRVALDGTNFSAWEEVQNGGEIPGVVGEDLSSAVFQYRFDLATTSDETPIVNQATYDFSTAYKPSGTRTAPGEDISSLGTIGSSSITWNETGPGTVIVETSVDGGATWQQATKNQPIPNMPSDSTGVTVVVRATLNQDSLDTTPRLMSISWTVSQLTNTTVNNEGGEPTAPLFRATIGKNIDYFQVIHVETGKQIYLNHSFVTGDMVEIDCSLAKVRKNGVLIMESLSLNSRWIVLEPGENNFDFQPSGTSEVYIEWVDKWL</sequence>
<dbReference type="Pfam" id="PF22768">
    <property type="entry name" value="SPP1_Dit"/>
    <property type="match status" value="1"/>
</dbReference>
<evidence type="ECO:0000259" key="1">
    <source>
        <dbReference type="Pfam" id="PF05709"/>
    </source>
</evidence>
<feature type="domain" description="Siphovirus-type tail component RIFT-related" evidence="1">
    <location>
        <begin position="12"/>
        <end position="120"/>
    </location>
</feature>
<protein>
    <submittedName>
        <fullName evidence="3">Distal tail protein Dit</fullName>
    </submittedName>
</protein>
<comment type="caution">
    <text evidence="3">The sequence shown here is derived from an EMBL/GenBank/DDBJ whole genome shotgun (WGS) entry which is preliminary data.</text>
</comment>
<gene>
    <name evidence="3" type="ORF">ACFOUO_00060</name>
</gene>
<dbReference type="Gene3D" id="2.60.120.860">
    <property type="match status" value="1"/>
</dbReference>
<evidence type="ECO:0000259" key="2">
    <source>
        <dbReference type="Pfam" id="PF22768"/>
    </source>
</evidence>
<dbReference type="Proteomes" id="UP001595843">
    <property type="component" value="Unassembled WGS sequence"/>
</dbReference>
<name>A0ABV8JBU1_9BACL</name>
<dbReference type="InterPro" id="IPR008841">
    <property type="entry name" value="Siphovirus-type_tail_N"/>
</dbReference>
<keyword evidence="4" id="KW-1185">Reference proteome</keyword>
<dbReference type="InterPro" id="IPR006520">
    <property type="entry name" value="Dit_BPSPP_N"/>
</dbReference>
<accession>A0ABV8JBU1</accession>
<organism evidence="3 4">
    <name type="scientific">Salinithrix halophila</name>
    <dbReference type="NCBI Taxonomy" id="1485204"/>
    <lineage>
        <taxon>Bacteria</taxon>
        <taxon>Bacillati</taxon>
        <taxon>Bacillota</taxon>
        <taxon>Bacilli</taxon>
        <taxon>Bacillales</taxon>
        <taxon>Thermoactinomycetaceae</taxon>
        <taxon>Salinithrix</taxon>
    </lineage>
</organism>
<feature type="domain" description="Siphovirus-type tail component C-terminal" evidence="2">
    <location>
        <begin position="721"/>
        <end position="817"/>
    </location>
</feature>
<proteinExistence type="predicted"/>
<dbReference type="Pfam" id="PF05709">
    <property type="entry name" value="Sipho_tail"/>
    <property type="match status" value="1"/>
</dbReference>
<evidence type="ECO:0000313" key="3">
    <source>
        <dbReference type="EMBL" id="MFC4075217.1"/>
    </source>
</evidence>
<dbReference type="InterPro" id="IPR054738">
    <property type="entry name" value="Siphovirus-type_tail_C"/>
</dbReference>